<name>A0A375IXF4_9BURK</name>
<proteinExistence type="predicted"/>
<gene>
    <name evidence="2" type="ORF">CBM2634_A180038</name>
</gene>
<evidence type="ECO:0000313" key="2">
    <source>
        <dbReference type="EMBL" id="SPR97618.1"/>
    </source>
</evidence>
<dbReference type="Proteomes" id="UP000256805">
    <property type="component" value="Unassembled WGS sequence"/>
</dbReference>
<dbReference type="AlphaFoldDB" id="A0A375IXF4"/>
<evidence type="ECO:0000313" key="3">
    <source>
        <dbReference type="Proteomes" id="UP000256805"/>
    </source>
</evidence>
<organism evidence="2 3">
    <name type="scientific">Cupriavidus taiwanensis</name>
    <dbReference type="NCBI Taxonomy" id="164546"/>
    <lineage>
        <taxon>Bacteria</taxon>
        <taxon>Pseudomonadati</taxon>
        <taxon>Pseudomonadota</taxon>
        <taxon>Betaproteobacteria</taxon>
        <taxon>Burkholderiales</taxon>
        <taxon>Burkholderiaceae</taxon>
        <taxon>Cupriavidus</taxon>
    </lineage>
</organism>
<reference evidence="2 3" key="1">
    <citation type="submission" date="2018-01" db="EMBL/GenBank/DDBJ databases">
        <authorList>
            <person name="Gaut B.S."/>
            <person name="Morton B.R."/>
            <person name="Clegg M.T."/>
            <person name="Duvall M.R."/>
        </authorList>
    </citation>
    <scope>NUCLEOTIDE SEQUENCE [LARGE SCALE GENOMIC DNA]</scope>
    <source>
        <strain evidence="2">Cupriavidus taiwanensis cmp 52</strain>
    </source>
</reference>
<sequence length="61" mass="6589">MFAEFSGETETTIVSVFSCSRILMHSLPRKGSPRRPSPVAIPGKHPCGNAQSDQYGPELKG</sequence>
<evidence type="ECO:0000256" key="1">
    <source>
        <dbReference type="SAM" id="MobiDB-lite"/>
    </source>
</evidence>
<feature type="region of interest" description="Disordered" evidence="1">
    <location>
        <begin position="27"/>
        <end position="61"/>
    </location>
</feature>
<protein>
    <submittedName>
        <fullName evidence="2">Uncharacterized protein</fullName>
    </submittedName>
</protein>
<accession>A0A375IXF4</accession>
<dbReference type="EMBL" id="OVTA01000010">
    <property type="protein sequence ID" value="SPR97618.1"/>
    <property type="molecule type" value="Genomic_DNA"/>
</dbReference>